<gene>
    <name evidence="1" type="ORF">XD48_2090</name>
</gene>
<dbReference type="PATRIC" id="fig|2234.7.peg.53"/>
<reference evidence="2" key="1">
    <citation type="journal article" date="2015" name="MBio">
        <title>Genome-Resolved Metagenomic Analysis Reveals Roles for Candidate Phyla and Other Microbial Community Members in Biogeochemical Transformations in Oil Reservoirs.</title>
        <authorList>
            <person name="Hu P."/>
            <person name="Tom L."/>
            <person name="Singh A."/>
            <person name="Thomas B.C."/>
            <person name="Baker B.J."/>
            <person name="Piceno Y.M."/>
            <person name="Andersen G.L."/>
            <person name="Banfield J.F."/>
        </authorList>
    </citation>
    <scope>NUCLEOTIDE SEQUENCE [LARGE SCALE GENOMIC DNA]</scope>
</reference>
<evidence type="ECO:0000313" key="2">
    <source>
        <dbReference type="Proteomes" id="UP000054015"/>
    </source>
</evidence>
<sequence length="200" mass="23283">MEKRIGDLIYLYGYGIENEFDEIDNSNALFGKIFRKYLLDILSENIATPWQLKELGSTLRLVKEITENYEFSNIIKLQYELIINVHHWQNTNFGIIVDLKINILDRENNQRISYTKIKDKYGESVKKKIWVSVQAFHRHLTPEGKKYATAMRDKFNLLTGLLKEAFGSSEDEKTFSTPDGEIKIVFKPLEIVEVSNNDGI</sequence>
<proteinExistence type="predicted"/>
<dbReference type="AlphaFoldDB" id="A0A101DZ98"/>
<name>A0A101DZ98_ARCFL</name>
<organism evidence="1 2">
    <name type="scientific">Archaeoglobus fulgidus</name>
    <dbReference type="NCBI Taxonomy" id="2234"/>
    <lineage>
        <taxon>Archaea</taxon>
        <taxon>Methanobacteriati</taxon>
        <taxon>Methanobacteriota</taxon>
        <taxon>Archaeoglobi</taxon>
        <taxon>Archaeoglobales</taxon>
        <taxon>Archaeoglobaceae</taxon>
        <taxon>Archaeoglobus</taxon>
    </lineage>
</organism>
<comment type="caution">
    <text evidence="1">The sequence shown here is derived from an EMBL/GenBank/DDBJ whole genome shotgun (WGS) entry which is preliminary data.</text>
</comment>
<dbReference type="EMBL" id="LGEX01000089">
    <property type="protein sequence ID" value="KUK05674.1"/>
    <property type="molecule type" value="Genomic_DNA"/>
</dbReference>
<evidence type="ECO:0000313" key="1">
    <source>
        <dbReference type="EMBL" id="KUK05674.1"/>
    </source>
</evidence>
<accession>A0A101DZ98</accession>
<dbReference type="Proteomes" id="UP000054015">
    <property type="component" value="Unassembled WGS sequence"/>
</dbReference>
<protein>
    <submittedName>
        <fullName evidence="1">Uncharacterized protein</fullName>
    </submittedName>
</protein>